<keyword evidence="2" id="KW-1185">Reference proteome</keyword>
<organism evidence="1 2">
    <name type="scientific">Cordyceps javanica</name>
    <dbReference type="NCBI Taxonomy" id="43265"/>
    <lineage>
        <taxon>Eukaryota</taxon>
        <taxon>Fungi</taxon>
        <taxon>Dikarya</taxon>
        <taxon>Ascomycota</taxon>
        <taxon>Pezizomycotina</taxon>
        <taxon>Sordariomycetes</taxon>
        <taxon>Hypocreomycetidae</taxon>
        <taxon>Hypocreales</taxon>
        <taxon>Cordycipitaceae</taxon>
        <taxon>Cordyceps</taxon>
    </lineage>
</organism>
<sequence>MTHTAPRAQQARPATLSNAALAMGLNRQNGLQMRKVVESTSGVVHHARQAGDQRSRAGADQGVNGRLCAGHFISGREAHLPLNTASLQRRLTTTTTTPFNFCPLDCCPFGHLHILTPWPRPSSPLAFRSLGIDPLWTGCDGMLE</sequence>
<proteinExistence type="predicted"/>
<dbReference type="Proteomes" id="UP000315783">
    <property type="component" value="Unassembled WGS sequence"/>
</dbReference>
<accession>A0A545UXJ9</accession>
<name>A0A545UXJ9_9HYPO</name>
<dbReference type="AlphaFoldDB" id="A0A545UXJ9"/>
<protein>
    <submittedName>
        <fullName evidence="1">Uncharacterized protein</fullName>
    </submittedName>
</protein>
<gene>
    <name evidence="1" type="ORF">IF1G_07071</name>
</gene>
<evidence type="ECO:0000313" key="1">
    <source>
        <dbReference type="EMBL" id="TQV94192.1"/>
    </source>
</evidence>
<evidence type="ECO:0000313" key="2">
    <source>
        <dbReference type="Proteomes" id="UP000315783"/>
    </source>
</evidence>
<reference evidence="1 2" key="1">
    <citation type="journal article" date="2019" name="Appl. Microbiol. Biotechnol.">
        <title>Genome sequence of Isaria javanica and comparative genome analysis insights into family S53 peptidase evolution in fungal entomopathogens.</title>
        <authorList>
            <person name="Lin R."/>
            <person name="Zhang X."/>
            <person name="Xin B."/>
            <person name="Zou M."/>
            <person name="Gao Y."/>
            <person name="Qin F."/>
            <person name="Hu Q."/>
            <person name="Xie B."/>
            <person name="Cheng X."/>
        </authorList>
    </citation>
    <scope>NUCLEOTIDE SEQUENCE [LARGE SCALE GENOMIC DNA]</scope>
    <source>
        <strain evidence="1 2">IJ1G</strain>
    </source>
</reference>
<comment type="caution">
    <text evidence="1">The sequence shown here is derived from an EMBL/GenBank/DDBJ whole genome shotgun (WGS) entry which is preliminary data.</text>
</comment>
<dbReference type="EMBL" id="SPUK01000010">
    <property type="protein sequence ID" value="TQV94192.1"/>
    <property type="molecule type" value="Genomic_DNA"/>
</dbReference>